<feature type="region of interest" description="Disordered" evidence="1">
    <location>
        <begin position="227"/>
        <end position="248"/>
    </location>
</feature>
<organism evidence="2 3">
    <name type="scientific">Phyllostomus discolor</name>
    <name type="common">pale spear-nosed bat</name>
    <dbReference type="NCBI Taxonomy" id="89673"/>
    <lineage>
        <taxon>Eukaryota</taxon>
        <taxon>Metazoa</taxon>
        <taxon>Chordata</taxon>
        <taxon>Craniata</taxon>
        <taxon>Vertebrata</taxon>
        <taxon>Euteleostomi</taxon>
        <taxon>Mammalia</taxon>
        <taxon>Eutheria</taxon>
        <taxon>Laurasiatheria</taxon>
        <taxon>Chiroptera</taxon>
        <taxon>Yangochiroptera</taxon>
        <taxon>Phyllostomidae</taxon>
        <taxon>Phyllostominae</taxon>
        <taxon>Phyllostomus</taxon>
    </lineage>
</organism>
<dbReference type="EMBL" id="JABVXQ010000012">
    <property type="protein sequence ID" value="KAF6084262.1"/>
    <property type="molecule type" value="Genomic_DNA"/>
</dbReference>
<name>A0A834DNI1_9CHIR</name>
<feature type="compositionally biased region" description="Basic and acidic residues" evidence="1">
    <location>
        <begin position="318"/>
        <end position="330"/>
    </location>
</feature>
<accession>A0A834DNI1</accession>
<evidence type="ECO:0000256" key="1">
    <source>
        <dbReference type="SAM" id="MobiDB-lite"/>
    </source>
</evidence>
<reference evidence="2 3" key="1">
    <citation type="journal article" date="2020" name="Nature">
        <title>Six reference-quality genomes reveal evolution of bat adaptations.</title>
        <authorList>
            <person name="Jebb D."/>
            <person name="Huang Z."/>
            <person name="Pippel M."/>
            <person name="Hughes G.M."/>
            <person name="Lavrichenko K."/>
            <person name="Devanna P."/>
            <person name="Winkler S."/>
            <person name="Jermiin L.S."/>
            <person name="Skirmuntt E.C."/>
            <person name="Katzourakis A."/>
            <person name="Burkitt-Gray L."/>
            <person name="Ray D.A."/>
            <person name="Sullivan K.A.M."/>
            <person name="Roscito J.G."/>
            <person name="Kirilenko B.M."/>
            <person name="Davalos L.M."/>
            <person name="Corthals A.P."/>
            <person name="Power M.L."/>
            <person name="Jones G."/>
            <person name="Ransome R.D."/>
            <person name="Dechmann D.K.N."/>
            <person name="Locatelli A.G."/>
            <person name="Puechmaille S.J."/>
            <person name="Fedrigo O."/>
            <person name="Jarvis E.D."/>
            <person name="Hiller M."/>
            <person name="Vernes S.C."/>
            <person name="Myers E.W."/>
            <person name="Teeling E.C."/>
        </authorList>
    </citation>
    <scope>NUCLEOTIDE SEQUENCE [LARGE SCALE GENOMIC DNA]</scope>
    <source>
        <strain evidence="2">Bat1K_MPI-CBG_1</strain>
    </source>
</reference>
<feature type="compositionally biased region" description="Polar residues" evidence="1">
    <location>
        <begin position="296"/>
        <end position="317"/>
    </location>
</feature>
<sequence length="370" mass="39546">MLSSPRRGTELQRRRDNVVHWRGQEREKVSLWGQEAFPALQEASPRWPLARLLADPPTALLSAEGAGREVPGRSNPPVLSVHPLCVNPPVPFNSRGNSAIPSARLRSRGARVRALQTPGSSAALRGTRRLPAKGPGLVGKLGGPVKKLALILQEECCRFGVQDSLGLRGTQGRASVAGRPAGAEPGEGLKGLRRGRVLSRASVPGTHPHAVAPAGPAGQPAVVTCRATPGSDGEPRPASAHWPRLSFGSHSPGARVRLCPLPPPPRRVGQAPAAEPAPLPHNQIEIRYTLILPSTVAHSSPSRNQNTNRGKPMTQRTEGGRGKKTQEARFKVTASQARELTNVHSLSSFLEWPPYMVVAFGKEFCDTAMF</sequence>
<dbReference type="AlphaFoldDB" id="A0A834DNI1"/>
<evidence type="ECO:0000313" key="3">
    <source>
        <dbReference type="Proteomes" id="UP000664940"/>
    </source>
</evidence>
<comment type="caution">
    <text evidence="2">The sequence shown here is derived from an EMBL/GenBank/DDBJ whole genome shotgun (WGS) entry which is preliminary data.</text>
</comment>
<gene>
    <name evidence="2" type="ORF">HJG60_008541</name>
</gene>
<proteinExistence type="predicted"/>
<feature type="region of interest" description="Disordered" evidence="1">
    <location>
        <begin position="295"/>
        <end position="330"/>
    </location>
</feature>
<dbReference type="Proteomes" id="UP000664940">
    <property type="component" value="Unassembled WGS sequence"/>
</dbReference>
<evidence type="ECO:0000313" key="2">
    <source>
        <dbReference type="EMBL" id="KAF6084262.1"/>
    </source>
</evidence>
<protein>
    <submittedName>
        <fullName evidence="2">Uncharacterized protein</fullName>
    </submittedName>
</protein>